<evidence type="ECO:0000259" key="2">
    <source>
        <dbReference type="Pfam" id="PF00266"/>
    </source>
</evidence>
<dbReference type="VEuPathDB" id="PlasmoDB:PmUG01_03023100"/>
<dbReference type="InterPro" id="IPR015421">
    <property type="entry name" value="PyrdxlP-dep_Trfase_major"/>
</dbReference>
<gene>
    <name evidence="3" type="primary">SufS</name>
    <name evidence="3" type="ORF">PMLGA01_030014900</name>
</gene>
<evidence type="ECO:0000256" key="1">
    <source>
        <dbReference type="ARBA" id="ARBA00022898"/>
    </source>
</evidence>
<feature type="domain" description="Aminotransferase class V" evidence="2">
    <location>
        <begin position="474"/>
        <end position="543"/>
    </location>
</feature>
<dbReference type="Proteomes" id="UP000219799">
    <property type="component" value="Chromosome 3"/>
</dbReference>
<dbReference type="PANTHER" id="PTHR43586">
    <property type="entry name" value="CYSTEINE DESULFURASE"/>
    <property type="match status" value="1"/>
</dbReference>
<dbReference type="Gene3D" id="3.90.1150.10">
    <property type="entry name" value="Aspartate Aminotransferase, domain 1"/>
    <property type="match status" value="2"/>
</dbReference>
<sequence>MLCRYKHVCSTACIVFLLLVNGRAYSYYVTKMKMPTKMTTKMRTRMRMRMRMRTRTRTDNSCVPKIIKRNVKLKALVEKPQIDNNIINYFKDIRGEFPFYQKKKDCPVYFDSAATTHKPSCVIRKIEHFYSSENSNIHRGIYKLSREATNSYEHVRKIVKDYINCDSAQEIVFTNGATYGLNLVCNMLMDKVIMEIEDEIYISYLEHHSNIIPWQEEIKKRKKGKLKYIPLKTSGYVNIKKMEKIVSSKMKVVSISHVSNVLGNIQNVSRLIKKIKKKNPNIIVIIDASQSFAHLKYDIKKMIQNKCNPDILIASGHKFCASLGSGFIYIKKSLTCSYKFKPLLYGSNIITQVKKYKSKFVSSPQLFETGTQNIAAILSMGVSLLFLKKIQKNYSYIYEMYLYDLLIYYLNKFLKDKLIQLPWTVHSSLNCNHNTDYTNHSIGKPHDHHVKEQVEKNSNPSSPDFKIYIHNSRKVRRKKIGILPLWSDSFSSFDLVTFLDFKNICIRSGHHCASLLHHYFLKIPESSRISIFFYNTPEEVHYLAEQIAAVALMLNELKR</sequence>
<protein>
    <submittedName>
        <fullName evidence="3">Cysteine desulfurase, putative</fullName>
    </submittedName>
</protein>
<name>A0A1C3KA51_PLAMA</name>
<dbReference type="PANTHER" id="PTHR43586:SF8">
    <property type="entry name" value="CYSTEINE DESULFURASE 1, CHLOROPLASTIC"/>
    <property type="match status" value="1"/>
</dbReference>
<dbReference type="InterPro" id="IPR000192">
    <property type="entry name" value="Aminotrans_V_dom"/>
</dbReference>
<keyword evidence="1" id="KW-0663">Pyridoxal phosphate</keyword>
<evidence type="ECO:0000313" key="3">
    <source>
        <dbReference type="EMBL" id="SBT70414.1"/>
    </source>
</evidence>
<dbReference type="InterPro" id="IPR015424">
    <property type="entry name" value="PyrdxlP-dep_Trfase"/>
</dbReference>
<dbReference type="SUPFAM" id="SSF53383">
    <property type="entry name" value="PLP-dependent transferases"/>
    <property type="match status" value="1"/>
</dbReference>
<feature type="domain" description="Aminotransferase class V" evidence="2">
    <location>
        <begin position="108"/>
        <end position="413"/>
    </location>
</feature>
<dbReference type="AlphaFoldDB" id="A0A1C3KA51"/>
<reference evidence="3 4" key="1">
    <citation type="submission" date="2016-06" db="EMBL/GenBank/DDBJ databases">
        <authorList>
            <consortium name="Pathogen Informatics"/>
        </authorList>
    </citation>
    <scope>NUCLEOTIDE SEQUENCE [LARGE SCALE GENOMIC DNA]</scope>
    <source>
        <strain evidence="3">PmlGA01</strain>
    </source>
</reference>
<dbReference type="Pfam" id="PF00266">
    <property type="entry name" value="Aminotran_5"/>
    <property type="match status" value="2"/>
</dbReference>
<accession>A0A1C3KA51</accession>
<evidence type="ECO:0000313" key="4">
    <source>
        <dbReference type="Proteomes" id="UP000219799"/>
    </source>
</evidence>
<organism evidence="3 4">
    <name type="scientific">Plasmodium malariae</name>
    <dbReference type="NCBI Taxonomy" id="5858"/>
    <lineage>
        <taxon>Eukaryota</taxon>
        <taxon>Sar</taxon>
        <taxon>Alveolata</taxon>
        <taxon>Apicomplexa</taxon>
        <taxon>Aconoidasida</taxon>
        <taxon>Haemosporida</taxon>
        <taxon>Plasmodiidae</taxon>
        <taxon>Plasmodium</taxon>
        <taxon>Plasmodium (Plasmodium)</taxon>
    </lineage>
</organism>
<proteinExistence type="predicted"/>
<dbReference type="EMBL" id="LT594491">
    <property type="protein sequence ID" value="SBT70414.1"/>
    <property type="molecule type" value="Genomic_DNA"/>
</dbReference>
<dbReference type="Gene3D" id="3.40.640.10">
    <property type="entry name" value="Type I PLP-dependent aspartate aminotransferase-like (Major domain)"/>
    <property type="match status" value="1"/>
</dbReference>
<dbReference type="InterPro" id="IPR015422">
    <property type="entry name" value="PyrdxlP-dep_Trfase_small"/>
</dbReference>